<organism evidence="2 3">
    <name type="scientific">Paenibacillus hemerocallicola</name>
    <dbReference type="NCBI Taxonomy" id="1172614"/>
    <lineage>
        <taxon>Bacteria</taxon>
        <taxon>Bacillati</taxon>
        <taxon>Bacillota</taxon>
        <taxon>Bacilli</taxon>
        <taxon>Bacillales</taxon>
        <taxon>Paenibacillaceae</taxon>
        <taxon>Paenibacillus</taxon>
    </lineage>
</organism>
<feature type="domain" description="SLH" evidence="1">
    <location>
        <begin position="22"/>
        <end position="49"/>
    </location>
</feature>
<protein>
    <submittedName>
        <fullName evidence="2">S-layer homology domain-containing protein</fullName>
    </submittedName>
</protein>
<dbReference type="EMBL" id="VDCQ01000056">
    <property type="protein sequence ID" value="TNJ62641.1"/>
    <property type="molecule type" value="Genomic_DNA"/>
</dbReference>
<dbReference type="Proteomes" id="UP000307943">
    <property type="component" value="Unassembled WGS sequence"/>
</dbReference>
<gene>
    <name evidence="2" type="ORF">FE784_29750</name>
</gene>
<proteinExistence type="predicted"/>
<sequence>MIPCDRKYLGDPGRTRYGKTHTALGLGLLEGREGNQFVPDGLATRAEAAVALLRLWKVLQ</sequence>
<comment type="caution">
    <text evidence="2">The sequence shown here is derived from an EMBL/GenBank/DDBJ whole genome shotgun (WGS) entry which is preliminary data.</text>
</comment>
<evidence type="ECO:0000259" key="1">
    <source>
        <dbReference type="Pfam" id="PF00395"/>
    </source>
</evidence>
<dbReference type="InterPro" id="IPR001119">
    <property type="entry name" value="SLH_dom"/>
</dbReference>
<name>A0A5C4T0R3_9BACL</name>
<evidence type="ECO:0000313" key="3">
    <source>
        <dbReference type="Proteomes" id="UP000307943"/>
    </source>
</evidence>
<reference evidence="2 3" key="1">
    <citation type="submission" date="2019-05" db="EMBL/GenBank/DDBJ databases">
        <title>We sequenced the genome of Paenibacillus hemerocallicola KCTC 33185 for further insight into its adaptation and study the phylogeny of Paenibacillus.</title>
        <authorList>
            <person name="Narsing Rao M.P."/>
        </authorList>
    </citation>
    <scope>NUCLEOTIDE SEQUENCE [LARGE SCALE GENOMIC DNA]</scope>
    <source>
        <strain evidence="2 3">KCTC 33185</strain>
    </source>
</reference>
<accession>A0A5C4T0R3</accession>
<dbReference type="AlphaFoldDB" id="A0A5C4T0R3"/>
<evidence type="ECO:0000313" key="2">
    <source>
        <dbReference type="EMBL" id="TNJ62641.1"/>
    </source>
</evidence>
<keyword evidence="3" id="KW-1185">Reference proteome</keyword>
<dbReference type="Pfam" id="PF00395">
    <property type="entry name" value="SLH"/>
    <property type="match status" value="1"/>
</dbReference>